<dbReference type="SUPFAM" id="SSF49562">
    <property type="entry name" value="C2 domain (Calcium/lipid-binding domain, CaLB)"/>
    <property type="match status" value="3"/>
</dbReference>
<gene>
    <name evidence="12" type="ORF">PMEA_00010080</name>
</gene>
<keyword evidence="8 10" id="KW-0472">Membrane</keyword>
<evidence type="ECO:0000256" key="7">
    <source>
        <dbReference type="ARBA" id="ARBA00022989"/>
    </source>
</evidence>
<evidence type="ECO:0000256" key="4">
    <source>
        <dbReference type="ARBA" id="ARBA00022723"/>
    </source>
</evidence>
<feature type="transmembrane region" description="Helical" evidence="10">
    <location>
        <begin position="766"/>
        <end position="794"/>
    </location>
</feature>
<comment type="caution">
    <text evidence="12">The sequence shown here is derived from an EMBL/GenBank/DDBJ whole genome shotgun (WGS) entry which is preliminary data.</text>
</comment>
<sequence length="844" mass="95140">MPQLPQSYVDMKCQINGTATKSNDPFNISQSAKGAEEDGAAPLPSPTEAGGLTECPAQDVTPGALAGDVARAGKCSFFALEVELKDGKDLAARDKTGTSNFNNTVVQCTRECPHKSFLIIEYQKMLTVLLRFKILITNYCFDRSFYLNDCLFVIILSDSFSVEFLHEKPVTKPITRAPGTSDPYVKFKTDGKQIYKSKTVQKNLNPQWNEKFCVPIEDITVPLILKVLDFDRVGNDDPMGRAVVDLSAIEIEKPTEMILELEDPDGGKEKLGQICVVITVQPKNFEDRQEVSRKAAATKKGQAAKEPGKAQLWDGIVSIILVEGKKMIPMDDSGLSDPYCRFRLGNEKYKTKACKETLNPQWKEQFDLKMFPDSPMMLEVTVWDRDIRKDEFMGRCQIDLSTLEREKSHKIEAALEDNAGIIVMHLSITGLDAPGCESDLTAHTEKPGRRGEIVKQFHLKNTPKKIKEIGWLQVKLHRAVGLASADIGGTSDPFAVIELNNQRLVTPTLYKTLNPAWEKIYEMTVFDIHDVLDITVFDEDKRGAPEFLGRVVIPLLQVTPGEKRLYQLKNKSLEGRAKGHLILTLDVEYNPIRAAVRTVNPREPKVMFEPAKFKRALLQRNIDRVNKLVASLVSTGAFVQSLFTWQYKFRSAFAFAIYIMLCLNFDFYIIPLTLLLTFLKQYVMCMLLAEKNVNPEEQEGAPVDEEEDDEEEEEEKGKKGDKGKSFKEKIAALTSICQTVQNALDMVASNGERVKNTFNWTVPFCSYLMCIIFTLGTIVLYLVPLKFLLLAWGINKFTKKIRKPNAVDNNELADFLSRIPSDIEIKEQKVLKTDPSLRLKRIDG</sequence>
<name>A0AAU9VR52_9CNID</name>
<dbReference type="EMBL" id="CALNXJ010000002">
    <property type="protein sequence ID" value="CAH3033477.1"/>
    <property type="molecule type" value="Genomic_DNA"/>
</dbReference>
<evidence type="ECO:0000256" key="8">
    <source>
        <dbReference type="ARBA" id="ARBA00023136"/>
    </source>
</evidence>
<dbReference type="InterPro" id="IPR013583">
    <property type="entry name" value="MCTP_C"/>
</dbReference>
<dbReference type="PANTHER" id="PTHR45911:SF4">
    <property type="entry name" value="MULTIPLE C2 AND TRANSMEMBRANE DOMAIN-CONTAINING PROTEIN"/>
    <property type="match status" value="1"/>
</dbReference>
<feature type="compositionally biased region" description="Acidic residues" evidence="9">
    <location>
        <begin position="696"/>
        <end position="714"/>
    </location>
</feature>
<evidence type="ECO:0000313" key="12">
    <source>
        <dbReference type="EMBL" id="CAH3033477.1"/>
    </source>
</evidence>
<evidence type="ECO:0000256" key="6">
    <source>
        <dbReference type="ARBA" id="ARBA00022837"/>
    </source>
</evidence>
<evidence type="ECO:0000256" key="5">
    <source>
        <dbReference type="ARBA" id="ARBA00022737"/>
    </source>
</evidence>
<keyword evidence="7 10" id="KW-1133">Transmembrane helix</keyword>
<organism evidence="12 13">
    <name type="scientific">Pocillopora meandrina</name>
    <dbReference type="NCBI Taxonomy" id="46732"/>
    <lineage>
        <taxon>Eukaryota</taxon>
        <taxon>Metazoa</taxon>
        <taxon>Cnidaria</taxon>
        <taxon>Anthozoa</taxon>
        <taxon>Hexacorallia</taxon>
        <taxon>Scleractinia</taxon>
        <taxon>Astrocoeniina</taxon>
        <taxon>Pocilloporidae</taxon>
        <taxon>Pocillopora</taxon>
    </lineage>
</organism>
<evidence type="ECO:0000256" key="1">
    <source>
        <dbReference type="ARBA" id="ARBA00004141"/>
    </source>
</evidence>
<dbReference type="PRINTS" id="PR00360">
    <property type="entry name" value="C2DOMAIN"/>
</dbReference>
<feature type="domain" description="C2" evidence="11">
    <location>
        <begin position="131"/>
        <end position="259"/>
    </location>
</feature>
<feature type="region of interest" description="Disordered" evidence="9">
    <location>
        <begin position="20"/>
        <end position="53"/>
    </location>
</feature>
<dbReference type="SMART" id="SM00239">
    <property type="entry name" value="C2"/>
    <property type="match status" value="3"/>
</dbReference>
<keyword evidence="4" id="KW-0479">Metal-binding</keyword>
<protein>
    <recommendedName>
        <fullName evidence="11">C2 domain-containing protein</fullName>
    </recommendedName>
</protein>
<keyword evidence="6" id="KW-0106">Calcium</keyword>
<keyword evidence="13" id="KW-1185">Reference proteome</keyword>
<comment type="subcellular location">
    <subcellularLocation>
        <location evidence="1">Membrane</location>
        <topology evidence="1">Multi-pass membrane protein</topology>
    </subcellularLocation>
</comment>
<dbReference type="GO" id="GO:0005509">
    <property type="term" value="F:calcium ion binding"/>
    <property type="evidence" value="ECO:0007669"/>
    <property type="project" value="TreeGrafter"/>
</dbReference>
<dbReference type="FunFam" id="2.60.40.150:FF:000050">
    <property type="entry name" value="Multiple C2 and transmembrane domain containing 1"/>
    <property type="match status" value="1"/>
</dbReference>
<dbReference type="InterPro" id="IPR000008">
    <property type="entry name" value="C2_dom"/>
</dbReference>
<dbReference type="InterPro" id="IPR035892">
    <property type="entry name" value="C2_domain_sf"/>
</dbReference>
<feature type="transmembrane region" description="Helical" evidence="10">
    <location>
        <begin position="652"/>
        <end position="679"/>
    </location>
</feature>
<feature type="region of interest" description="Disordered" evidence="9">
    <location>
        <begin position="696"/>
        <end position="723"/>
    </location>
</feature>
<evidence type="ECO:0000256" key="3">
    <source>
        <dbReference type="ARBA" id="ARBA00022692"/>
    </source>
</evidence>
<dbReference type="AlphaFoldDB" id="A0AAU9VR52"/>
<accession>A0AAU9VR52</accession>
<dbReference type="CDD" id="cd08376">
    <property type="entry name" value="C2B_MCTP_PRT"/>
    <property type="match status" value="1"/>
</dbReference>
<dbReference type="Pfam" id="PF00168">
    <property type="entry name" value="C2"/>
    <property type="match status" value="3"/>
</dbReference>
<evidence type="ECO:0000313" key="13">
    <source>
        <dbReference type="Proteomes" id="UP001159428"/>
    </source>
</evidence>
<dbReference type="Proteomes" id="UP001159428">
    <property type="component" value="Unassembled WGS sequence"/>
</dbReference>
<evidence type="ECO:0000256" key="10">
    <source>
        <dbReference type="SAM" id="Phobius"/>
    </source>
</evidence>
<reference evidence="12 13" key="1">
    <citation type="submission" date="2022-05" db="EMBL/GenBank/DDBJ databases">
        <authorList>
            <consortium name="Genoscope - CEA"/>
            <person name="William W."/>
        </authorList>
    </citation>
    <scope>NUCLEOTIDE SEQUENCE [LARGE SCALE GENOMIC DNA]</scope>
</reference>
<dbReference type="Pfam" id="PF08372">
    <property type="entry name" value="PRT_C"/>
    <property type="match status" value="1"/>
</dbReference>
<evidence type="ECO:0000259" key="11">
    <source>
        <dbReference type="PROSITE" id="PS50004"/>
    </source>
</evidence>
<dbReference type="CDD" id="cd08377">
    <property type="entry name" value="C2C_MCTP_PRT"/>
    <property type="match status" value="1"/>
</dbReference>
<feature type="domain" description="C2" evidence="11">
    <location>
        <begin position="297"/>
        <end position="413"/>
    </location>
</feature>
<evidence type="ECO:0000256" key="2">
    <source>
        <dbReference type="ARBA" id="ARBA00007923"/>
    </source>
</evidence>
<keyword evidence="5" id="KW-0677">Repeat</keyword>
<dbReference type="PANTHER" id="PTHR45911">
    <property type="entry name" value="C2 DOMAIN-CONTAINING PROTEIN"/>
    <property type="match status" value="1"/>
</dbReference>
<dbReference type="Gene3D" id="2.60.40.150">
    <property type="entry name" value="C2 domain"/>
    <property type="match status" value="3"/>
</dbReference>
<comment type="similarity">
    <text evidence="2">Belongs to the MCTP family.</text>
</comment>
<dbReference type="PROSITE" id="PS50004">
    <property type="entry name" value="C2"/>
    <property type="match status" value="3"/>
</dbReference>
<keyword evidence="3 10" id="KW-0812">Transmembrane</keyword>
<feature type="domain" description="C2" evidence="11">
    <location>
        <begin position="451"/>
        <end position="569"/>
    </location>
</feature>
<evidence type="ECO:0000256" key="9">
    <source>
        <dbReference type="SAM" id="MobiDB-lite"/>
    </source>
</evidence>
<proteinExistence type="inferred from homology"/>
<feature type="compositionally biased region" description="Polar residues" evidence="9">
    <location>
        <begin position="20"/>
        <end position="32"/>
    </location>
</feature>
<dbReference type="FunFam" id="2.60.40.150:FF:000019">
    <property type="entry name" value="Multiple C2 and transmembrane domain-containing protein 2 isoform 1"/>
    <property type="match status" value="1"/>
</dbReference>
<dbReference type="GO" id="GO:0016020">
    <property type="term" value="C:membrane"/>
    <property type="evidence" value="ECO:0007669"/>
    <property type="project" value="UniProtKB-SubCell"/>
</dbReference>